<organism evidence="4 5">
    <name type="scientific">Tropicimonas isoalkanivorans</name>
    <dbReference type="NCBI Taxonomy" id="441112"/>
    <lineage>
        <taxon>Bacteria</taxon>
        <taxon>Pseudomonadati</taxon>
        <taxon>Pseudomonadota</taxon>
        <taxon>Alphaproteobacteria</taxon>
        <taxon>Rhodobacterales</taxon>
        <taxon>Roseobacteraceae</taxon>
        <taxon>Tropicimonas</taxon>
    </lineage>
</organism>
<protein>
    <submittedName>
        <fullName evidence="4">Hemolysin-type calcium-binding repeat-containing protein</fullName>
    </submittedName>
</protein>
<accession>A0A1I1KM99</accession>
<gene>
    <name evidence="4" type="ORF">SAMN04488094_1078</name>
</gene>
<dbReference type="GO" id="GO:0005509">
    <property type="term" value="F:calcium ion binding"/>
    <property type="evidence" value="ECO:0007669"/>
    <property type="project" value="InterPro"/>
</dbReference>
<reference evidence="4 5" key="1">
    <citation type="submission" date="2016-10" db="EMBL/GenBank/DDBJ databases">
        <authorList>
            <person name="de Groot N.N."/>
        </authorList>
    </citation>
    <scope>NUCLEOTIDE SEQUENCE [LARGE SCALE GENOMIC DNA]</scope>
    <source>
        <strain evidence="4 5">DSM 19548</strain>
    </source>
</reference>
<dbReference type="InterPro" id="IPR018511">
    <property type="entry name" value="Hemolysin-typ_Ca-bd_CS"/>
</dbReference>
<dbReference type="RefSeq" id="WP_093361020.1">
    <property type="nucleotide sequence ID" value="NZ_FOLG01000007.1"/>
</dbReference>
<evidence type="ECO:0000256" key="1">
    <source>
        <dbReference type="ARBA" id="ARBA00004613"/>
    </source>
</evidence>
<feature type="region of interest" description="Disordered" evidence="3">
    <location>
        <begin position="60"/>
        <end position="79"/>
    </location>
</feature>
<dbReference type="InterPro" id="IPR050557">
    <property type="entry name" value="RTX_toxin/Mannuronan_C5-epim"/>
</dbReference>
<feature type="compositionally biased region" description="Basic and acidic residues" evidence="3">
    <location>
        <begin position="63"/>
        <end position="72"/>
    </location>
</feature>
<evidence type="ECO:0000256" key="2">
    <source>
        <dbReference type="ARBA" id="ARBA00022525"/>
    </source>
</evidence>
<dbReference type="Pfam" id="PF00353">
    <property type="entry name" value="HemolysinCabind"/>
    <property type="match status" value="3"/>
</dbReference>
<sequence length="345" mass="36261">MSGEIFIETSDVGALGVTVGEHLYLVFRDTNGDEYVLRSGPEQSFWPFGEMEIEVNVPIADSADVRDGDTPADRSSTPLDFPGLTDDAAWAIMVKYARMIEGANYDYDLLNENSNAFIGALLHAAGGTPTDLLPSGTDSDDFLGFSSWETIVGDVKPPKDGIFYGTGGDDRIAGLQIDEVIRARGGDDVVTGGRGDDYVWAGRGKDTVAGNAGDDRLVGGGGGDVLRGGVGSDSLEGGHSRDRLNGGLGRDTLDGGAGSDVLRGGKGADLFVFAKVAEGETDRVRDFETERDVLQISGASAVEDLTIADGTEDGAIYADVSWQGFHIRLDGVTAVDLTAANFDFV</sequence>
<dbReference type="InterPro" id="IPR011049">
    <property type="entry name" value="Serralysin-like_metalloprot_C"/>
</dbReference>
<dbReference type="SUPFAM" id="SSF51120">
    <property type="entry name" value="beta-Roll"/>
    <property type="match status" value="1"/>
</dbReference>
<feature type="region of interest" description="Disordered" evidence="3">
    <location>
        <begin position="228"/>
        <end position="250"/>
    </location>
</feature>
<comment type="subcellular location">
    <subcellularLocation>
        <location evidence="1">Secreted</location>
    </subcellularLocation>
</comment>
<dbReference type="PANTHER" id="PTHR38340">
    <property type="entry name" value="S-LAYER PROTEIN"/>
    <property type="match status" value="1"/>
</dbReference>
<dbReference type="InterPro" id="IPR001343">
    <property type="entry name" value="Hemolysn_Ca-bd"/>
</dbReference>
<evidence type="ECO:0000313" key="5">
    <source>
        <dbReference type="Proteomes" id="UP000198728"/>
    </source>
</evidence>
<evidence type="ECO:0000313" key="4">
    <source>
        <dbReference type="EMBL" id="SFC61996.1"/>
    </source>
</evidence>
<dbReference type="PROSITE" id="PS00330">
    <property type="entry name" value="HEMOLYSIN_CALCIUM"/>
    <property type="match status" value="2"/>
</dbReference>
<keyword evidence="5" id="KW-1185">Reference proteome</keyword>
<proteinExistence type="predicted"/>
<dbReference type="EMBL" id="FOLG01000007">
    <property type="protein sequence ID" value="SFC61996.1"/>
    <property type="molecule type" value="Genomic_DNA"/>
</dbReference>
<dbReference type="Proteomes" id="UP000198728">
    <property type="component" value="Unassembled WGS sequence"/>
</dbReference>
<evidence type="ECO:0000256" key="3">
    <source>
        <dbReference type="SAM" id="MobiDB-lite"/>
    </source>
</evidence>
<dbReference type="STRING" id="441112.SAMN04488094_1078"/>
<dbReference type="OrthoDB" id="7851375at2"/>
<dbReference type="GO" id="GO:0005576">
    <property type="term" value="C:extracellular region"/>
    <property type="evidence" value="ECO:0007669"/>
    <property type="project" value="UniProtKB-SubCell"/>
</dbReference>
<dbReference type="Gene3D" id="2.150.10.10">
    <property type="entry name" value="Serralysin-like metalloprotease, C-terminal"/>
    <property type="match status" value="1"/>
</dbReference>
<keyword evidence="2" id="KW-0964">Secreted</keyword>
<dbReference type="AlphaFoldDB" id="A0A1I1KM99"/>
<name>A0A1I1KM99_9RHOB</name>
<dbReference type="PRINTS" id="PR00313">
    <property type="entry name" value="CABNDNGRPT"/>
</dbReference>
<dbReference type="PANTHER" id="PTHR38340:SF1">
    <property type="entry name" value="S-LAYER PROTEIN"/>
    <property type="match status" value="1"/>
</dbReference>